<gene>
    <name evidence="4" type="ORF">ENSA7_30080</name>
</gene>
<name>A0A2S9YQE1_9BACT</name>
<dbReference type="AlphaFoldDB" id="A0A2S9YQE1"/>
<dbReference type="InterPro" id="IPR045569">
    <property type="entry name" value="Metalloprtase-TldD/E_C"/>
</dbReference>
<feature type="domain" description="Metalloprotease TldD/E C-terminal" evidence="3">
    <location>
        <begin position="278"/>
        <end position="541"/>
    </location>
</feature>
<accession>A0A2S9YQE1</accession>
<proteinExistence type="inferred from homology"/>
<evidence type="ECO:0000256" key="1">
    <source>
        <dbReference type="ARBA" id="ARBA00005836"/>
    </source>
</evidence>
<evidence type="ECO:0000313" key="5">
    <source>
        <dbReference type="Proteomes" id="UP000238823"/>
    </source>
</evidence>
<organism evidence="4 5">
    <name type="scientific">Enhygromyxa salina</name>
    <dbReference type="NCBI Taxonomy" id="215803"/>
    <lineage>
        <taxon>Bacteria</taxon>
        <taxon>Pseudomonadati</taxon>
        <taxon>Myxococcota</taxon>
        <taxon>Polyangia</taxon>
        <taxon>Nannocystales</taxon>
        <taxon>Nannocystaceae</taxon>
        <taxon>Enhygromyxa</taxon>
    </lineage>
</organism>
<dbReference type="InterPro" id="IPR036059">
    <property type="entry name" value="TldD/PmbA_sf"/>
</dbReference>
<comment type="caution">
    <text evidence="4">The sequence shown here is derived from an EMBL/GenBank/DDBJ whole genome shotgun (WGS) entry which is preliminary data.</text>
</comment>
<dbReference type="PANTHER" id="PTHR30624:SF4">
    <property type="entry name" value="METALLOPROTEASE TLDD"/>
    <property type="match status" value="1"/>
</dbReference>
<dbReference type="Pfam" id="PF19289">
    <property type="entry name" value="PmbA_TldD_3rd"/>
    <property type="match status" value="1"/>
</dbReference>
<dbReference type="GO" id="GO:0008237">
    <property type="term" value="F:metallopeptidase activity"/>
    <property type="evidence" value="ECO:0007669"/>
    <property type="project" value="InterPro"/>
</dbReference>
<feature type="compositionally biased region" description="Basic residues" evidence="2">
    <location>
        <begin position="572"/>
        <end position="583"/>
    </location>
</feature>
<feature type="region of interest" description="Disordered" evidence="2">
    <location>
        <begin position="548"/>
        <end position="583"/>
    </location>
</feature>
<dbReference type="GO" id="GO:0006508">
    <property type="term" value="P:proteolysis"/>
    <property type="evidence" value="ECO:0007669"/>
    <property type="project" value="UniProtKB-KW"/>
</dbReference>
<dbReference type="InterPro" id="IPR051463">
    <property type="entry name" value="Peptidase_U62_metallo"/>
</dbReference>
<protein>
    <submittedName>
        <fullName evidence="4">Protease TldD</fullName>
    </submittedName>
</protein>
<feature type="region of interest" description="Disordered" evidence="2">
    <location>
        <begin position="375"/>
        <end position="408"/>
    </location>
</feature>
<comment type="similarity">
    <text evidence="1">Belongs to the peptidase U62 family.</text>
</comment>
<dbReference type="SUPFAM" id="SSF111283">
    <property type="entry name" value="Putative modulator of DNA gyrase, PmbA/TldD"/>
    <property type="match status" value="1"/>
</dbReference>
<dbReference type="GO" id="GO:0005829">
    <property type="term" value="C:cytosol"/>
    <property type="evidence" value="ECO:0007669"/>
    <property type="project" value="TreeGrafter"/>
</dbReference>
<reference evidence="4 5" key="1">
    <citation type="submission" date="2018-03" db="EMBL/GenBank/DDBJ databases">
        <title>Draft Genome Sequences of the Obligatory Marine Myxobacteria Enhygromyxa salina SWB007.</title>
        <authorList>
            <person name="Poehlein A."/>
            <person name="Moghaddam J.A."/>
            <person name="Harms H."/>
            <person name="Alanjari M."/>
            <person name="Koenig G.M."/>
            <person name="Daniel R."/>
            <person name="Schaeberle T.F."/>
        </authorList>
    </citation>
    <scope>NUCLEOTIDE SEQUENCE [LARGE SCALE GENOMIC DNA]</scope>
    <source>
        <strain evidence="4 5">SWB007</strain>
    </source>
</reference>
<evidence type="ECO:0000313" key="4">
    <source>
        <dbReference type="EMBL" id="PRQ07298.1"/>
    </source>
</evidence>
<keyword evidence="4" id="KW-0378">Hydrolase</keyword>
<evidence type="ECO:0000256" key="2">
    <source>
        <dbReference type="SAM" id="MobiDB-lite"/>
    </source>
</evidence>
<sequence length="583" mass="64902">MSVSVSDPILHAMAAELQRSRQGLRVPGSPRPYHLRYVLRRRRELLLEAAHGSLMRRRDREVGSLAVDVRVGSHEFDNVLDGGLAGDEGDRESADWLLAPDDLEPMALRCALWKLTQIKFDEALEDYYEHRKAMISEYLRDEVASFTREQPVRHIEDLDDTPLPIQRWTQELVTLSRRLLDHPEFYDPTVCIRGERMHRWLVDSEGSLVRSSDLWLEFEVRGFVLTDDGVYVEVSRAWPGRSIDEMLDEATMTALFDEVIAELHELREAASPGSFIGPALLSGQAASTMFHEALGHRLEGNRLVARGETRTFAHMLGERILPVGLHVVDDPSIVELGGRSLWGSYRVDDEGVLAQRAELVRDGVLVGFLRNRTPLPDQHVPGSAKSPGSAKRPPARSNGHGRSAGVERPMARMGNLIVESDPQHHATSAALEAQLTELARAQGRRYAAIIHRVRAGETATDSYDFQVFKGELAHVELLNVETGARHRVRDLELIGTPLSALQRIVAFGGELGVDHGYCYAESGSVPVGGVAPAILLSEVELQQASRSGFHEPLLPPPFADDGSGGRVGRLRERGRRRRRREPS</sequence>
<evidence type="ECO:0000259" key="3">
    <source>
        <dbReference type="Pfam" id="PF19289"/>
    </source>
</evidence>
<dbReference type="Proteomes" id="UP000238823">
    <property type="component" value="Unassembled WGS sequence"/>
</dbReference>
<dbReference type="PANTHER" id="PTHR30624">
    <property type="entry name" value="UNCHARACTERIZED PROTEIN TLDD AND PMBA"/>
    <property type="match status" value="1"/>
</dbReference>
<keyword evidence="4" id="KW-0645">Protease</keyword>
<dbReference type="EMBL" id="PVNL01000057">
    <property type="protein sequence ID" value="PRQ07298.1"/>
    <property type="molecule type" value="Genomic_DNA"/>
</dbReference>